<dbReference type="EMBL" id="DS235882">
    <property type="protein sequence ID" value="EEB20127.1"/>
    <property type="molecule type" value="Genomic_DNA"/>
</dbReference>
<dbReference type="PRINTS" id="PR00722">
    <property type="entry name" value="CHYMOTRYPSIN"/>
</dbReference>
<name>E0W3C2_PEDHC</name>
<reference evidence="10" key="3">
    <citation type="submission" date="2021-02" db="UniProtKB">
        <authorList>
            <consortium name="EnsemblMetazoa"/>
        </authorList>
    </citation>
    <scope>IDENTIFICATION</scope>
    <source>
        <strain evidence="10">USDA</strain>
    </source>
</reference>
<evidence type="ECO:0000259" key="8">
    <source>
        <dbReference type="PROSITE" id="PS50240"/>
    </source>
</evidence>
<dbReference type="eggNOG" id="KOG3627">
    <property type="taxonomic scope" value="Eukaryota"/>
</dbReference>
<evidence type="ECO:0000256" key="6">
    <source>
        <dbReference type="RuleBase" id="RU363034"/>
    </source>
</evidence>
<dbReference type="PROSITE" id="PS50240">
    <property type="entry name" value="TRYPSIN_DOM"/>
    <property type="match status" value="1"/>
</dbReference>
<dbReference type="PROSITE" id="PS00134">
    <property type="entry name" value="TRYPSIN_HIS"/>
    <property type="match status" value="1"/>
</dbReference>
<dbReference type="InterPro" id="IPR043504">
    <property type="entry name" value="Peptidase_S1_PA_chymotrypsin"/>
</dbReference>
<dbReference type="STRING" id="121224.E0W3C2"/>
<proteinExistence type="inferred from homology"/>
<accession>E0W3C2</accession>
<dbReference type="VEuPathDB" id="VectorBase:PHUM602980"/>
<feature type="domain" description="Peptidase S1" evidence="8">
    <location>
        <begin position="63"/>
        <end position="294"/>
    </location>
</feature>
<dbReference type="Pfam" id="PF00089">
    <property type="entry name" value="Trypsin"/>
    <property type="match status" value="1"/>
</dbReference>
<dbReference type="AlphaFoldDB" id="E0W3C2"/>
<keyword evidence="7" id="KW-0732">Signal</keyword>
<dbReference type="PANTHER" id="PTHR24276">
    <property type="entry name" value="POLYSERASE-RELATED"/>
    <property type="match status" value="1"/>
</dbReference>
<evidence type="ECO:0000313" key="9">
    <source>
        <dbReference type="EMBL" id="EEB20127.1"/>
    </source>
</evidence>
<dbReference type="InParanoid" id="E0W3C2"/>
<dbReference type="OMA" id="NRIATCT"/>
<reference evidence="9" key="1">
    <citation type="submission" date="2007-04" db="EMBL/GenBank/DDBJ databases">
        <title>Annotation of Pediculus humanus corporis strain USDA.</title>
        <authorList>
            <person name="Kirkness E."/>
            <person name="Hannick L."/>
            <person name="Hass B."/>
            <person name="Bruggner R."/>
            <person name="Lawson D."/>
            <person name="Bidwell S."/>
            <person name="Joardar V."/>
            <person name="Caler E."/>
            <person name="Walenz B."/>
            <person name="Inman J."/>
            <person name="Schobel S."/>
            <person name="Galinsky K."/>
            <person name="Amedeo P."/>
            <person name="Strausberg R."/>
        </authorList>
    </citation>
    <scope>NUCLEOTIDE SEQUENCE</scope>
    <source>
        <strain evidence="9">USDA</strain>
    </source>
</reference>
<dbReference type="SMART" id="SM00020">
    <property type="entry name" value="Tryp_SPc"/>
    <property type="match status" value="1"/>
</dbReference>
<sequence>MNLYLLLFAIINFVQWIDQTYGKFEDYDYDDNDNSNSYSYRNDDDDGNNNSSFSSQNLFQPAIIDGTLASLTDYPFAVRLYGFVRTGYTSCTGSAVHKRLILTAAHCVSKKGSYIVVTGSPDHSDYVKGRNMKQYARYKVTQRYIHPLYSDELHIHDVAVIKLGREIVDNKVIPVNVSYDEIVGVENATILGWGGILHNARNNRLYEKQMQIQPCRVKGPPKNDYEYLCLIGHGICRGDSGGPLLINGSVYGVASFLESKTRYTRGAPLKCVPESAYYYASMSVEKSFVQDTILKNTGSRKISIFYNLYEFTL</sequence>
<dbReference type="GO" id="GO:0006508">
    <property type="term" value="P:proteolysis"/>
    <property type="evidence" value="ECO:0007669"/>
    <property type="project" value="UniProtKB-KW"/>
</dbReference>
<evidence type="ECO:0000256" key="4">
    <source>
        <dbReference type="ARBA" id="ARBA00022825"/>
    </source>
</evidence>
<dbReference type="InterPro" id="IPR018114">
    <property type="entry name" value="TRYPSIN_HIS"/>
</dbReference>
<dbReference type="EC" id="3.4.21.1" evidence="9"/>
<feature type="chain" id="PRO_5011412942" evidence="7">
    <location>
        <begin position="23"/>
        <end position="313"/>
    </location>
</feature>
<dbReference type="GO" id="GO:0004252">
    <property type="term" value="F:serine-type endopeptidase activity"/>
    <property type="evidence" value="ECO:0007669"/>
    <property type="project" value="UniProtKB-EC"/>
</dbReference>
<reference evidence="9" key="2">
    <citation type="submission" date="2007-04" db="EMBL/GenBank/DDBJ databases">
        <title>The genome of the human body louse.</title>
        <authorList>
            <consortium name="The Human Body Louse Genome Consortium"/>
            <person name="Kirkness E."/>
            <person name="Walenz B."/>
            <person name="Hass B."/>
            <person name="Bruggner R."/>
            <person name="Strausberg R."/>
        </authorList>
    </citation>
    <scope>NUCLEOTIDE SEQUENCE</scope>
    <source>
        <strain evidence="9">USDA</strain>
    </source>
</reference>
<dbReference type="InterPro" id="IPR001254">
    <property type="entry name" value="Trypsin_dom"/>
</dbReference>
<dbReference type="HOGENOM" id="CLU_889369_0_0_1"/>
<protein>
    <submittedName>
        <fullName evidence="9 10">Chymotrypsin, putative</fullName>
        <ecNumber evidence="9">3.4.21.1</ecNumber>
    </submittedName>
</protein>
<dbReference type="Gene3D" id="2.40.10.10">
    <property type="entry name" value="Trypsin-like serine proteases"/>
    <property type="match status" value="1"/>
</dbReference>
<dbReference type="InterPro" id="IPR001314">
    <property type="entry name" value="Peptidase_S1A"/>
</dbReference>
<dbReference type="InterPro" id="IPR009003">
    <property type="entry name" value="Peptidase_S1_PA"/>
</dbReference>
<keyword evidence="4 6" id="KW-0720">Serine protease</keyword>
<dbReference type="EMBL" id="AAZO01007365">
    <property type="status" value="NOT_ANNOTATED_CDS"/>
    <property type="molecule type" value="Genomic_DNA"/>
</dbReference>
<evidence type="ECO:0000256" key="2">
    <source>
        <dbReference type="ARBA" id="ARBA00022670"/>
    </source>
</evidence>
<keyword evidence="5" id="KW-1015">Disulfide bond</keyword>
<dbReference type="OrthoDB" id="10061449at2759"/>
<dbReference type="PANTHER" id="PTHR24276:SF98">
    <property type="entry name" value="FI18310P1-RELATED"/>
    <property type="match status" value="1"/>
</dbReference>
<comment type="similarity">
    <text evidence="1">Belongs to the peptidase S1 family.</text>
</comment>
<evidence type="ECO:0000313" key="10">
    <source>
        <dbReference type="EnsemblMetazoa" id="PHUM602980-PA"/>
    </source>
</evidence>
<dbReference type="RefSeq" id="XP_002432865.1">
    <property type="nucleotide sequence ID" value="XM_002432820.1"/>
</dbReference>
<dbReference type="PROSITE" id="PS00135">
    <property type="entry name" value="TRYPSIN_SER"/>
    <property type="match status" value="1"/>
</dbReference>
<evidence type="ECO:0000256" key="1">
    <source>
        <dbReference type="ARBA" id="ARBA00007664"/>
    </source>
</evidence>
<dbReference type="Proteomes" id="UP000009046">
    <property type="component" value="Unassembled WGS sequence"/>
</dbReference>
<keyword evidence="2 6" id="KW-0645">Protease</keyword>
<evidence type="ECO:0000256" key="7">
    <source>
        <dbReference type="SAM" id="SignalP"/>
    </source>
</evidence>
<keyword evidence="11" id="KW-1185">Reference proteome</keyword>
<dbReference type="InterPro" id="IPR033116">
    <property type="entry name" value="TRYPSIN_SER"/>
</dbReference>
<dbReference type="KEGG" id="phu:Phum_PHUM602980"/>
<evidence type="ECO:0000256" key="5">
    <source>
        <dbReference type="ARBA" id="ARBA00023157"/>
    </source>
</evidence>
<gene>
    <name evidence="10" type="primary">8237008</name>
    <name evidence="9" type="ORF">Phum_PHUM602980</name>
</gene>
<dbReference type="MEROPS" id="S01.478"/>
<organism>
    <name type="scientific">Pediculus humanus subsp. corporis</name>
    <name type="common">Body louse</name>
    <dbReference type="NCBI Taxonomy" id="121224"/>
    <lineage>
        <taxon>Eukaryota</taxon>
        <taxon>Metazoa</taxon>
        <taxon>Ecdysozoa</taxon>
        <taxon>Arthropoda</taxon>
        <taxon>Hexapoda</taxon>
        <taxon>Insecta</taxon>
        <taxon>Pterygota</taxon>
        <taxon>Neoptera</taxon>
        <taxon>Paraneoptera</taxon>
        <taxon>Psocodea</taxon>
        <taxon>Troctomorpha</taxon>
        <taxon>Phthiraptera</taxon>
        <taxon>Anoplura</taxon>
        <taxon>Pediculidae</taxon>
        <taxon>Pediculus</taxon>
    </lineage>
</organism>
<dbReference type="SUPFAM" id="SSF50494">
    <property type="entry name" value="Trypsin-like serine proteases"/>
    <property type="match status" value="1"/>
</dbReference>
<feature type="signal peptide" evidence="7">
    <location>
        <begin position="1"/>
        <end position="22"/>
    </location>
</feature>
<dbReference type="GeneID" id="8237008"/>
<dbReference type="CTD" id="8237008"/>
<dbReference type="EnsemblMetazoa" id="PHUM602980-RA">
    <property type="protein sequence ID" value="PHUM602980-PA"/>
    <property type="gene ID" value="PHUM602980"/>
</dbReference>
<evidence type="ECO:0000256" key="3">
    <source>
        <dbReference type="ARBA" id="ARBA00022801"/>
    </source>
</evidence>
<dbReference type="InterPro" id="IPR050430">
    <property type="entry name" value="Peptidase_S1"/>
</dbReference>
<evidence type="ECO:0000313" key="11">
    <source>
        <dbReference type="Proteomes" id="UP000009046"/>
    </source>
</evidence>
<keyword evidence="3 6" id="KW-0378">Hydrolase</keyword>